<dbReference type="PANTHER" id="PTHR34982:SF1">
    <property type="entry name" value="FLAGELLAR ASSEMBLY PROTEIN FLIH"/>
    <property type="match status" value="1"/>
</dbReference>
<evidence type="ECO:0000313" key="4">
    <source>
        <dbReference type="Proteomes" id="UP000295678"/>
    </source>
</evidence>
<keyword evidence="3" id="KW-0966">Cell projection</keyword>
<evidence type="ECO:0000313" key="3">
    <source>
        <dbReference type="EMBL" id="TCT13410.1"/>
    </source>
</evidence>
<dbReference type="EMBL" id="SMAK01000001">
    <property type="protein sequence ID" value="TCT13410.1"/>
    <property type="molecule type" value="Genomic_DNA"/>
</dbReference>
<keyword evidence="3" id="KW-0969">Cilium</keyword>
<keyword evidence="3" id="KW-0282">Flagellum</keyword>
<evidence type="ECO:0000256" key="2">
    <source>
        <dbReference type="ARBA" id="ARBA00022927"/>
    </source>
</evidence>
<keyword evidence="4" id="KW-1185">Reference proteome</keyword>
<keyword evidence="1" id="KW-0813">Transport</keyword>
<gene>
    <name evidence="3" type="ORF">EDC22_101276</name>
</gene>
<reference evidence="3 4" key="1">
    <citation type="submission" date="2019-03" db="EMBL/GenBank/DDBJ databases">
        <title>Genomic Encyclopedia of Type Strains, Phase IV (KMG-IV): sequencing the most valuable type-strain genomes for metagenomic binning, comparative biology and taxonomic classification.</title>
        <authorList>
            <person name="Goeker M."/>
        </authorList>
    </citation>
    <scope>NUCLEOTIDE SEQUENCE [LARGE SCALE GENOMIC DNA]</scope>
    <source>
        <strain evidence="3 4">DSM 19345</strain>
    </source>
</reference>
<dbReference type="PANTHER" id="PTHR34982">
    <property type="entry name" value="YOP PROTEINS TRANSLOCATION PROTEIN L"/>
    <property type="match status" value="1"/>
</dbReference>
<comment type="caution">
    <text evidence="3">The sequence shown here is derived from an EMBL/GenBank/DDBJ whole genome shotgun (WGS) entry which is preliminary data.</text>
</comment>
<dbReference type="AlphaFoldDB" id="A0A4R3MLT9"/>
<proteinExistence type="predicted"/>
<name>A0A4R3MLT9_9HYPH</name>
<dbReference type="RefSeq" id="WP_132804800.1">
    <property type="nucleotide sequence ID" value="NZ_SMAK01000001.1"/>
</dbReference>
<sequence length="220" mass="23495">MQRQTAVKPAPYLFDEIFALDVEPVRPTAPAIDRAMLDAAVERARAEGHAAGLAEGRRAASEAIAAQTARAAETLVAELDRLISSAAAERARIESAAVELALTAAGRLARTLVAAMPHAEVERMLRDSLSDLRDVPHVVVRVSETIADDLRQRIGTIATQSGFEGRIVVLADPEIAEGDGRIDWADGGIVRDSAAISKAIEQAAARYLARSAARDQDENR</sequence>
<dbReference type="OrthoDB" id="7304298at2"/>
<keyword evidence="2" id="KW-0653">Protein transport</keyword>
<organism evidence="3 4">
    <name type="scientific">Tepidamorphus gemmatus</name>
    <dbReference type="NCBI Taxonomy" id="747076"/>
    <lineage>
        <taxon>Bacteria</taxon>
        <taxon>Pseudomonadati</taxon>
        <taxon>Pseudomonadota</taxon>
        <taxon>Alphaproteobacteria</taxon>
        <taxon>Hyphomicrobiales</taxon>
        <taxon>Tepidamorphaceae</taxon>
        <taxon>Tepidamorphus</taxon>
    </lineage>
</organism>
<evidence type="ECO:0000256" key="1">
    <source>
        <dbReference type="ARBA" id="ARBA00022448"/>
    </source>
</evidence>
<dbReference type="InterPro" id="IPR051472">
    <property type="entry name" value="T3SS_Stator/FliH"/>
</dbReference>
<dbReference type="GO" id="GO:0005829">
    <property type="term" value="C:cytosol"/>
    <property type="evidence" value="ECO:0007669"/>
    <property type="project" value="TreeGrafter"/>
</dbReference>
<accession>A0A4R3MLT9</accession>
<dbReference type="Proteomes" id="UP000295678">
    <property type="component" value="Unassembled WGS sequence"/>
</dbReference>
<dbReference type="GO" id="GO:0015031">
    <property type="term" value="P:protein transport"/>
    <property type="evidence" value="ECO:0007669"/>
    <property type="project" value="UniProtKB-KW"/>
</dbReference>
<protein>
    <submittedName>
        <fullName evidence="3">Flagellar assembly protein FliH</fullName>
    </submittedName>
</protein>